<dbReference type="Gene3D" id="1.20.120.450">
    <property type="entry name" value="dinb family like domain"/>
    <property type="match status" value="1"/>
</dbReference>
<evidence type="ECO:0000313" key="3">
    <source>
        <dbReference type="Proteomes" id="UP001449657"/>
    </source>
</evidence>
<feature type="region of interest" description="Disordered" evidence="1">
    <location>
        <begin position="74"/>
        <end position="95"/>
    </location>
</feature>
<dbReference type="EMBL" id="CP150096">
    <property type="protein sequence ID" value="WZN49052.1"/>
    <property type="molecule type" value="Genomic_DNA"/>
</dbReference>
<dbReference type="Proteomes" id="UP001449657">
    <property type="component" value="Chromosome"/>
</dbReference>
<protein>
    <submittedName>
        <fullName evidence="2">DUF1569 domain-containing protein</fullName>
    </submittedName>
</protein>
<evidence type="ECO:0000256" key="1">
    <source>
        <dbReference type="SAM" id="MobiDB-lite"/>
    </source>
</evidence>
<dbReference type="Pfam" id="PF07606">
    <property type="entry name" value="DUF1569"/>
    <property type="match status" value="1"/>
</dbReference>
<dbReference type="InterPro" id="IPR011463">
    <property type="entry name" value="DUF1569"/>
</dbReference>
<keyword evidence="3" id="KW-1185">Reference proteome</keyword>
<reference evidence="2 3" key="1">
    <citation type="submission" date="2024-03" db="EMBL/GenBank/DDBJ databases">
        <title>Chitinophaga caseinilytica sp. nov., a casein hydrolysing bacterium isolated from forest soil.</title>
        <authorList>
            <person name="Lee D.S."/>
            <person name="Han D.M."/>
            <person name="Baek J.H."/>
            <person name="Choi D.G."/>
            <person name="Jeon J.H."/>
            <person name="Jeon C.O."/>
        </authorList>
    </citation>
    <scope>NUCLEOTIDE SEQUENCE [LARGE SCALE GENOMIC DNA]</scope>
    <source>
        <strain evidence="2 3">KACC 19118</strain>
    </source>
</reference>
<accession>A0ABZ2ZA65</accession>
<gene>
    <name evidence="2" type="ORF">WJU22_12815</name>
</gene>
<organism evidence="2 3">
    <name type="scientific">Chitinophaga caseinilytica</name>
    <dbReference type="NCBI Taxonomy" id="2267521"/>
    <lineage>
        <taxon>Bacteria</taxon>
        <taxon>Pseudomonadati</taxon>
        <taxon>Bacteroidota</taxon>
        <taxon>Chitinophagia</taxon>
        <taxon>Chitinophagales</taxon>
        <taxon>Chitinophagaceae</taxon>
        <taxon>Chitinophaga</taxon>
    </lineage>
</organism>
<evidence type="ECO:0000313" key="2">
    <source>
        <dbReference type="EMBL" id="WZN49052.1"/>
    </source>
</evidence>
<proteinExistence type="predicted"/>
<sequence>MKTVFDPSTRNELIERIRSIGANSRRNWGKMNVYQMAKHCTIWDEWVQGTQPEDYRQDFLGKIFGRWALKSNTRNEKPLPKNTPTGKRFTVKDEGDVEKQKQRWIEGVQAYGQFSNPTFIHDFFGKMTEEQIGIFAYKHADHHLRQFGA</sequence>
<name>A0ABZ2ZA65_9BACT</name>
<dbReference type="RefSeq" id="WP_341843627.1">
    <property type="nucleotide sequence ID" value="NZ_CP149792.1"/>
</dbReference>
<dbReference type="SUPFAM" id="SSF109854">
    <property type="entry name" value="DinB/YfiT-like putative metalloenzymes"/>
    <property type="match status" value="1"/>
</dbReference>
<dbReference type="InterPro" id="IPR034660">
    <property type="entry name" value="DinB/YfiT-like"/>
</dbReference>